<dbReference type="Gene3D" id="2.130.10.130">
    <property type="entry name" value="Integrin alpha, N-terminal"/>
    <property type="match status" value="3"/>
</dbReference>
<dbReference type="SUPFAM" id="SSF69318">
    <property type="entry name" value="Integrin alpha N-terminal domain"/>
    <property type="match status" value="1"/>
</dbReference>
<dbReference type="InterPro" id="IPR013517">
    <property type="entry name" value="FG-GAP"/>
</dbReference>
<sequence length="535" mass="57608">MRIWSTVAIACLALGAQPQAPFLPVAQELPFRLNNAATPEKHQIETVPGGVALLDYDGDGKLDIFLVNGAPQPSLKKSAPQWFNRLYRNLGNFRFEDVTLKAGLSGEGYGMGAAAGDFDNDGHTDLLVTSVGFSRLYRNRGDGTFEDVTAKAGIPATGWPISAGWLDYDNDGFLDLFIVNYCHWDPATEPFCGDAKAGFRTYCHPKSYRGLPNTLLHNKGNGTFTDVSGSSGIGARLGKGMAVAFADYNGDGRLDIAVLNDTTPNLLYRNEGGGRFTEVGMASGIAIMDDGKVVSSMGADFRDIDNDGRPDLFLTALANETFPLFRNLGNGLFQDVTYRSRIGAATLAFSGWSTGIYDFNNDGWKDIFVAAGDVQDNTELFSDRASKQQNQLLLNRGNMTFDAIAFGSAAQHRGAAFGDLDGDGRVDAVVSKLNGPPSILKNTMDPAHHWIAFQLTGTSSNRDAIGAVLKIVAGDRAQYNHVTTAVGYLSSSEKTVRFGLGKSIKVESVEITWPGGMKQSLSNLDSDRIHAIKQP</sequence>
<dbReference type="InterPro" id="IPR011519">
    <property type="entry name" value="UnbV_ASPIC"/>
</dbReference>
<protein>
    <submittedName>
        <fullName evidence="3">CRTAC1 family protein</fullName>
    </submittedName>
</protein>
<dbReference type="Proteomes" id="UP000593892">
    <property type="component" value="Chromosome"/>
</dbReference>
<evidence type="ECO:0000259" key="2">
    <source>
        <dbReference type="Pfam" id="PF07593"/>
    </source>
</evidence>
<dbReference type="InterPro" id="IPR027039">
    <property type="entry name" value="Crtac1"/>
</dbReference>
<proteinExistence type="predicted"/>
<keyword evidence="4" id="KW-1185">Reference proteome</keyword>
<dbReference type="PANTHER" id="PTHR16026:SF0">
    <property type="entry name" value="CARTILAGE ACIDIC PROTEIN 1"/>
    <property type="match status" value="1"/>
</dbReference>
<reference evidence="3 4" key="1">
    <citation type="submission" date="2020-10" db="EMBL/GenBank/DDBJ databases">
        <title>Complete genome sequence of Paludibaculum fermentans P105T, a facultatively anaerobic acidobacterium capable of dissimilatory Fe(III) reduction.</title>
        <authorList>
            <person name="Dedysh S.N."/>
            <person name="Beletsky A.V."/>
            <person name="Kulichevskaya I.S."/>
            <person name="Mardanov A.V."/>
            <person name="Ravin N.V."/>
        </authorList>
    </citation>
    <scope>NUCLEOTIDE SEQUENCE [LARGE SCALE GENOMIC DNA]</scope>
    <source>
        <strain evidence="3 4">P105</strain>
    </source>
</reference>
<keyword evidence="1" id="KW-0732">Signal</keyword>
<dbReference type="EMBL" id="CP063849">
    <property type="protein sequence ID" value="QOY87484.1"/>
    <property type="molecule type" value="Genomic_DNA"/>
</dbReference>
<organism evidence="3 4">
    <name type="scientific">Paludibaculum fermentans</name>
    <dbReference type="NCBI Taxonomy" id="1473598"/>
    <lineage>
        <taxon>Bacteria</taxon>
        <taxon>Pseudomonadati</taxon>
        <taxon>Acidobacteriota</taxon>
        <taxon>Terriglobia</taxon>
        <taxon>Bryobacterales</taxon>
        <taxon>Bryobacteraceae</taxon>
        <taxon>Paludibaculum</taxon>
    </lineage>
</organism>
<dbReference type="PANTHER" id="PTHR16026">
    <property type="entry name" value="CARTILAGE ACIDIC PROTEIN 1"/>
    <property type="match status" value="1"/>
</dbReference>
<feature type="domain" description="ASPIC/UnbV" evidence="2">
    <location>
        <begin position="464"/>
        <end position="529"/>
    </location>
</feature>
<name>A0A7S7NPT3_PALFE</name>
<accession>A0A7S7NPT3</accession>
<dbReference type="Pfam" id="PF13517">
    <property type="entry name" value="FG-GAP_3"/>
    <property type="match status" value="3"/>
</dbReference>
<dbReference type="InterPro" id="IPR028994">
    <property type="entry name" value="Integrin_alpha_N"/>
</dbReference>
<dbReference type="KEGG" id="pfer:IRI77_32810"/>
<dbReference type="Pfam" id="PF07593">
    <property type="entry name" value="UnbV_ASPIC"/>
    <property type="match status" value="1"/>
</dbReference>
<evidence type="ECO:0000313" key="3">
    <source>
        <dbReference type="EMBL" id="QOY87484.1"/>
    </source>
</evidence>
<evidence type="ECO:0000313" key="4">
    <source>
        <dbReference type="Proteomes" id="UP000593892"/>
    </source>
</evidence>
<evidence type="ECO:0000256" key="1">
    <source>
        <dbReference type="ARBA" id="ARBA00022729"/>
    </source>
</evidence>
<dbReference type="AlphaFoldDB" id="A0A7S7NPT3"/>
<gene>
    <name evidence="3" type="ORF">IRI77_32810</name>
</gene>